<proteinExistence type="predicted"/>
<organism evidence="1">
    <name type="scientific">viral metagenome</name>
    <dbReference type="NCBI Taxonomy" id="1070528"/>
    <lineage>
        <taxon>unclassified sequences</taxon>
        <taxon>metagenomes</taxon>
        <taxon>organismal metagenomes</taxon>
    </lineage>
</organism>
<name>A0A6C0IUE8_9ZZZZ</name>
<evidence type="ECO:0000313" key="1">
    <source>
        <dbReference type="EMBL" id="QHT95183.1"/>
    </source>
</evidence>
<protein>
    <submittedName>
        <fullName evidence="1">Uncharacterized protein</fullName>
    </submittedName>
</protein>
<sequence length="118" mass="13764">MANTGLYVLEVLQFLDDRDGEDGWKKQGGKFKHIGYMKALFKRKKDAVSYYDRHNPHMRSLNAHNNYKSDWDPETKLFYIVRDDYGIIASIDCFDVNDNPVSVEHEYGSVSTTCDYLK</sequence>
<reference evidence="1" key="1">
    <citation type="journal article" date="2020" name="Nature">
        <title>Giant virus diversity and host interactions through global metagenomics.</title>
        <authorList>
            <person name="Schulz F."/>
            <person name="Roux S."/>
            <person name="Paez-Espino D."/>
            <person name="Jungbluth S."/>
            <person name="Walsh D.A."/>
            <person name="Denef V.J."/>
            <person name="McMahon K.D."/>
            <person name="Konstantinidis K.T."/>
            <person name="Eloe-Fadrosh E.A."/>
            <person name="Kyrpides N.C."/>
            <person name="Woyke T."/>
        </authorList>
    </citation>
    <scope>NUCLEOTIDE SEQUENCE</scope>
    <source>
        <strain evidence="1">GVMAG-M-3300024261-37</strain>
    </source>
</reference>
<dbReference type="EMBL" id="MN740236">
    <property type="protein sequence ID" value="QHT95183.1"/>
    <property type="molecule type" value="Genomic_DNA"/>
</dbReference>
<accession>A0A6C0IUE8</accession>
<dbReference type="AlphaFoldDB" id="A0A6C0IUE8"/>